<dbReference type="AlphaFoldDB" id="A0A172UG62"/>
<protein>
    <recommendedName>
        <fullName evidence="1">DUF305 domain-containing protein</fullName>
    </recommendedName>
</protein>
<evidence type="ECO:0000313" key="2">
    <source>
        <dbReference type="EMBL" id="ANE78163.1"/>
    </source>
</evidence>
<dbReference type="InterPro" id="IPR012347">
    <property type="entry name" value="Ferritin-like"/>
</dbReference>
<dbReference type="OrthoDB" id="26872at2"/>
<accession>A0A172UG62</accession>
<dbReference type="PANTHER" id="PTHR36933:SF1">
    <property type="entry name" value="SLL0788 PROTEIN"/>
    <property type="match status" value="1"/>
</dbReference>
<reference evidence="2 3" key="1">
    <citation type="submission" date="2016-05" db="EMBL/GenBank/DDBJ databases">
        <title>Complete genome sequence of a phthalic acid esters degrading Mycobacterium sp. YC-RL4.</title>
        <authorList>
            <person name="Ren L."/>
            <person name="Fan S."/>
            <person name="Ruth N."/>
            <person name="Jia Y."/>
            <person name="Wang J."/>
            <person name="Qiao C."/>
        </authorList>
    </citation>
    <scope>NUCLEOTIDE SEQUENCE [LARGE SCALE GENOMIC DNA]</scope>
    <source>
        <strain evidence="2 3">YC-RL4</strain>
    </source>
</reference>
<dbReference type="PANTHER" id="PTHR36933">
    <property type="entry name" value="SLL0788 PROTEIN"/>
    <property type="match status" value="1"/>
</dbReference>
<dbReference type="PROSITE" id="PS51257">
    <property type="entry name" value="PROKAR_LIPOPROTEIN"/>
    <property type="match status" value="1"/>
</dbReference>
<keyword evidence="3" id="KW-1185">Reference proteome</keyword>
<dbReference type="EMBL" id="CP015596">
    <property type="protein sequence ID" value="ANE78163.1"/>
    <property type="molecule type" value="Genomic_DNA"/>
</dbReference>
<dbReference type="InterPro" id="IPR005183">
    <property type="entry name" value="DUF305_CopM-like"/>
</dbReference>
<name>A0A172UG62_9MYCO</name>
<dbReference type="RefSeq" id="WP_067990282.1">
    <property type="nucleotide sequence ID" value="NZ_CP015596.1"/>
</dbReference>
<organism evidence="2 3">
    <name type="scientific">Mycobacterium adipatum</name>
    <dbReference type="NCBI Taxonomy" id="1682113"/>
    <lineage>
        <taxon>Bacteria</taxon>
        <taxon>Bacillati</taxon>
        <taxon>Actinomycetota</taxon>
        <taxon>Actinomycetes</taxon>
        <taxon>Mycobacteriales</taxon>
        <taxon>Mycobacteriaceae</taxon>
        <taxon>Mycobacterium</taxon>
    </lineage>
</organism>
<evidence type="ECO:0000259" key="1">
    <source>
        <dbReference type="Pfam" id="PF03713"/>
    </source>
</evidence>
<gene>
    <name evidence="2" type="ORF">A7U43_01365</name>
</gene>
<dbReference type="Pfam" id="PF03713">
    <property type="entry name" value="DUF305"/>
    <property type="match status" value="1"/>
</dbReference>
<dbReference type="STRING" id="1682113.A7U43_01365"/>
<dbReference type="KEGG" id="madi:A7U43_01365"/>
<evidence type="ECO:0000313" key="3">
    <source>
        <dbReference type="Proteomes" id="UP000077143"/>
    </source>
</evidence>
<dbReference type="Proteomes" id="UP000077143">
    <property type="component" value="Chromosome"/>
</dbReference>
<feature type="domain" description="DUF305" evidence="1">
    <location>
        <begin position="48"/>
        <end position="189"/>
    </location>
</feature>
<sequence length="195" mass="20342">MSRTGLLAALTVAALISGCGGQESTSAATSSSTTSEAVTLAPGVNAADRAFAYGMLAQRPQVDQLVALARSNSGNPSMVAMAETLAVSEQQQSETINALLVQWTDGQEGGQGPPPAGPALFDRGAVERLGSLQGPEFDKLWLQVMLNHHQAVLTMASSEIKEGEDVNAKTLAQAIITTRQEEIVHMQQLMGGGPR</sequence>
<proteinExistence type="predicted"/>
<dbReference type="Gene3D" id="1.20.1260.10">
    <property type="match status" value="1"/>
</dbReference>